<evidence type="ECO:0000313" key="3">
    <source>
        <dbReference type="EMBL" id="SEC63704.1"/>
    </source>
</evidence>
<keyword evidence="1" id="KW-0812">Transmembrane</keyword>
<keyword evidence="1" id="KW-0472">Membrane</keyword>
<sequence>MTTVNGLPAHILLVHAVVVLLPLSALLLVLSALWPAARGKLAGPNAILSVLVVILVPITTEAGEWLERRVARTPLVRTHTELGDTALWVALPVAVLALLVWWRQRETRRPGRTFLGPASTTVTVVLSVLSIAAAGAAVVDIYRIGDSGAQATWQGQFSTAPASEGRDR</sequence>
<keyword evidence="4" id="KW-1185">Reference proteome</keyword>
<protein>
    <recommendedName>
        <fullName evidence="2">DUF2231 domain-containing protein</fullName>
    </recommendedName>
</protein>
<reference evidence="4" key="1">
    <citation type="submission" date="2016-10" db="EMBL/GenBank/DDBJ databases">
        <authorList>
            <person name="Varghese N."/>
            <person name="Submissions S."/>
        </authorList>
    </citation>
    <scope>NUCLEOTIDE SEQUENCE [LARGE SCALE GENOMIC DNA]</scope>
    <source>
        <strain evidence="4">DSM 44544</strain>
    </source>
</reference>
<dbReference type="Proteomes" id="UP000199622">
    <property type="component" value="Unassembled WGS sequence"/>
</dbReference>
<proteinExistence type="predicted"/>
<keyword evidence="1" id="KW-1133">Transmembrane helix</keyword>
<dbReference type="EMBL" id="FNSO01000004">
    <property type="protein sequence ID" value="SEC63704.1"/>
    <property type="molecule type" value="Genomic_DNA"/>
</dbReference>
<evidence type="ECO:0000313" key="4">
    <source>
        <dbReference type="Proteomes" id="UP000199622"/>
    </source>
</evidence>
<dbReference type="Pfam" id="PF09990">
    <property type="entry name" value="DUF2231"/>
    <property type="match status" value="1"/>
</dbReference>
<dbReference type="AlphaFoldDB" id="A0A1H4U678"/>
<organism evidence="3 4">
    <name type="scientific">Amycolatopsis tolypomycina</name>
    <dbReference type="NCBI Taxonomy" id="208445"/>
    <lineage>
        <taxon>Bacteria</taxon>
        <taxon>Bacillati</taxon>
        <taxon>Actinomycetota</taxon>
        <taxon>Actinomycetes</taxon>
        <taxon>Pseudonocardiales</taxon>
        <taxon>Pseudonocardiaceae</taxon>
        <taxon>Amycolatopsis</taxon>
    </lineage>
</organism>
<feature type="transmembrane region" description="Helical" evidence="1">
    <location>
        <begin position="114"/>
        <end position="139"/>
    </location>
</feature>
<name>A0A1H4U678_9PSEU</name>
<accession>A0A1H4U678</accession>
<gene>
    <name evidence="3" type="ORF">SAMN04489727_4493</name>
</gene>
<feature type="domain" description="DUF2231" evidence="2">
    <location>
        <begin position="6"/>
        <end position="159"/>
    </location>
</feature>
<dbReference type="STRING" id="208445.SAMN04489727_4493"/>
<evidence type="ECO:0000256" key="1">
    <source>
        <dbReference type="SAM" id="Phobius"/>
    </source>
</evidence>
<feature type="transmembrane region" description="Helical" evidence="1">
    <location>
        <begin position="12"/>
        <end position="34"/>
    </location>
</feature>
<dbReference type="RefSeq" id="WP_091310455.1">
    <property type="nucleotide sequence ID" value="NZ_FNSO01000004.1"/>
</dbReference>
<feature type="transmembrane region" description="Helical" evidence="1">
    <location>
        <begin position="46"/>
        <end position="66"/>
    </location>
</feature>
<evidence type="ECO:0000259" key="2">
    <source>
        <dbReference type="Pfam" id="PF09990"/>
    </source>
</evidence>
<dbReference type="InterPro" id="IPR019251">
    <property type="entry name" value="DUF2231_TM"/>
</dbReference>
<feature type="transmembrane region" description="Helical" evidence="1">
    <location>
        <begin position="86"/>
        <end position="102"/>
    </location>
</feature>